<feature type="transmembrane region" description="Helical" evidence="13">
    <location>
        <begin position="47"/>
        <end position="64"/>
    </location>
</feature>
<dbReference type="Pfam" id="PF02518">
    <property type="entry name" value="HATPase_c"/>
    <property type="match status" value="1"/>
</dbReference>
<dbReference type="Gene3D" id="1.10.287.130">
    <property type="match status" value="1"/>
</dbReference>
<keyword evidence="10 13" id="KW-1133">Transmembrane helix</keyword>
<dbReference type="InterPro" id="IPR004358">
    <property type="entry name" value="Sig_transdc_His_kin-like_C"/>
</dbReference>
<keyword evidence="12 13" id="KW-0472">Membrane</keyword>
<comment type="catalytic activity">
    <reaction evidence="1">
        <text>ATP + protein L-histidine = ADP + protein N-phospho-L-histidine.</text>
        <dbReference type="EC" id="2.7.13.3"/>
    </reaction>
</comment>
<dbReference type="PANTHER" id="PTHR43711">
    <property type="entry name" value="TWO-COMPONENT HISTIDINE KINASE"/>
    <property type="match status" value="1"/>
</dbReference>
<dbReference type="OrthoDB" id="9813151at2"/>
<name>A0A150F4E0_9BACI</name>
<evidence type="ECO:0000256" key="9">
    <source>
        <dbReference type="ARBA" id="ARBA00022840"/>
    </source>
</evidence>
<dbReference type="SUPFAM" id="SSF47384">
    <property type="entry name" value="Homodimeric domain of signal transducing histidine kinase"/>
    <property type="match status" value="1"/>
</dbReference>
<dbReference type="CDD" id="cd00082">
    <property type="entry name" value="HisKA"/>
    <property type="match status" value="1"/>
</dbReference>
<organism evidence="15 16">
    <name type="scientific">Bacillus nakamurai</name>
    <dbReference type="NCBI Taxonomy" id="1793963"/>
    <lineage>
        <taxon>Bacteria</taxon>
        <taxon>Bacillati</taxon>
        <taxon>Bacillota</taxon>
        <taxon>Bacilli</taxon>
        <taxon>Bacillales</taxon>
        <taxon>Bacillaceae</taxon>
        <taxon>Bacillus</taxon>
    </lineage>
</organism>
<keyword evidence="6 13" id="KW-0812">Transmembrane</keyword>
<dbReference type="GO" id="GO:0005886">
    <property type="term" value="C:plasma membrane"/>
    <property type="evidence" value="ECO:0007669"/>
    <property type="project" value="UniProtKB-SubCell"/>
</dbReference>
<keyword evidence="5" id="KW-0808">Transferase</keyword>
<keyword evidence="8 15" id="KW-0418">Kinase</keyword>
<keyword evidence="16" id="KW-1185">Reference proteome</keyword>
<evidence type="ECO:0000256" key="6">
    <source>
        <dbReference type="ARBA" id="ARBA00022692"/>
    </source>
</evidence>
<evidence type="ECO:0000256" key="12">
    <source>
        <dbReference type="ARBA" id="ARBA00023136"/>
    </source>
</evidence>
<evidence type="ECO:0000313" key="16">
    <source>
        <dbReference type="Proteomes" id="UP000075430"/>
    </source>
</evidence>
<keyword evidence="11" id="KW-0902">Two-component regulatory system</keyword>
<dbReference type="FunFam" id="1.10.287.130:FF:000001">
    <property type="entry name" value="Two-component sensor histidine kinase"/>
    <property type="match status" value="1"/>
</dbReference>
<evidence type="ECO:0000256" key="1">
    <source>
        <dbReference type="ARBA" id="ARBA00000085"/>
    </source>
</evidence>
<comment type="caution">
    <text evidence="15">The sequence shown here is derived from an EMBL/GenBank/DDBJ whole genome shotgun (WGS) entry which is preliminary data.</text>
</comment>
<gene>
    <name evidence="15" type="ORF">AXI58_20025</name>
</gene>
<dbReference type="STRING" id="1793963.AXI58_20025"/>
<keyword evidence="7" id="KW-0547">Nucleotide-binding</keyword>
<dbReference type="InterPro" id="IPR003661">
    <property type="entry name" value="HisK_dim/P_dom"/>
</dbReference>
<dbReference type="SMART" id="SM00388">
    <property type="entry name" value="HisKA"/>
    <property type="match status" value="1"/>
</dbReference>
<dbReference type="AlphaFoldDB" id="A0A150F4E0"/>
<accession>A0A150F4E0</accession>
<evidence type="ECO:0000256" key="8">
    <source>
        <dbReference type="ARBA" id="ARBA00022777"/>
    </source>
</evidence>
<dbReference type="PROSITE" id="PS50109">
    <property type="entry name" value="HIS_KIN"/>
    <property type="match status" value="1"/>
</dbReference>
<feature type="transmembrane region" description="Helical" evidence="13">
    <location>
        <begin position="12"/>
        <end position="35"/>
    </location>
</feature>
<sequence length="353" mass="40287">MKRIFRTAGKIIILFAVTAFLWLIAHLIIQGFGLLWPFLLTPYVEQILTLWLVFGLLFLTMFVFSKSARERHHAIWDSLTATIKQMSSGNFTEAASRKMEKIERDHPVTKLADELTTLALELNEMEKMKQEFISNVSHEIQTPLTSLKGYAHLLKKPDLSYEERGRYLHIIETETERLSKISENLLKLTALERQKEPIQKKPFRIDKQLRRVVLTCEPEWSAKQIEFLIDLKESFVYGDEALLSQVWMNLIHNAVKFTGEGGRISINITDMPEAAAVEIADNGIGMEPEQAERVFERFYKADKARNAGGSGLGLSIAHKLVELHGGTIEVESKPGEGTRFRVILPAEPREKNI</sequence>
<evidence type="ECO:0000256" key="7">
    <source>
        <dbReference type="ARBA" id="ARBA00022741"/>
    </source>
</evidence>
<comment type="subcellular location">
    <subcellularLocation>
        <location evidence="2">Cell membrane</location>
        <topology evidence="2">Multi-pass membrane protein</topology>
    </subcellularLocation>
</comment>
<dbReference type="RefSeq" id="WP_061522860.1">
    <property type="nucleotide sequence ID" value="NZ_JARLZY010000038.1"/>
</dbReference>
<dbReference type="SUPFAM" id="SSF55874">
    <property type="entry name" value="ATPase domain of HSP90 chaperone/DNA topoisomerase II/histidine kinase"/>
    <property type="match status" value="1"/>
</dbReference>
<dbReference type="Gene3D" id="3.30.565.10">
    <property type="entry name" value="Histidine kinase-like ATPase, C-terminal domain"/>
    <property type="match status" value="1"/>
</dbReference>
<evidence type="ECO:0000256" key="13">
    <source>
        <dbReference type="SAM" id="Phobius"/>
    </source>
</evidence>
<dbReference type="PRINTS" id="PR00344">
    <property type="entry name" value="BCTRLSENSOR"/>
</dbReference>
<dbReference type="EC" id="2.7.13.3" evidence="3"/>
<evidence type="ECO:0000259" key="14">
    <source>
        <dbReference type="PROSITE" id="PS50109"/>
    </source>
</evidence>
<dbReference type="GO" id="GO:0000155">
    <property type="term" value="F:phosphorelay sensor kinase activity"/>
    <property type="evidence" value="ECO:0007669"/>
    <property type="project" value="InterPro"/>
</dbReference>
<evidence type="ECO:0000256" key="4">
    <source>
        <dbReference type="ARBA" id="ARBA00022553"/>
    </source>
</evidence>
<keyword evidence="9" id="KW-0067">ATP-binding</keyword>
<dbReference type="InterPro" id="IPR036890">
    <property type="entry name" value="HATPase_C_sf"/>
</dbReference>
<evidence type="ECO:0000256" key="10">
    <source>
        <dbReference type="ARBA" id="ARBA00022989"/>
    </source>
</evidence>
<reference evidence="16" key="1">
    <citation type="submission" date="2016-02" db="EMBL/GenBank/DDBJ databases">
        <authorList>
            <person name="Dunlap C."/>
        </authorList>
    </citation>
    <scope>NUCLEOTIDE SEQUENCE [LARGE SCALE GENOMIC DNA]</scope>
    <source>
        <strain evidence="16">NRRL B-41092</strain>
    </source>
</reference>
<evidence type="ECO:0000256" key="2">
    <source>
        <dbReference type="ARBA" id="ARBA00004651"/>
    </source>
</evidence>
<dbReference type="SMART" id="SM00387">
    <property type="entry name" value="HATPase_c"/>
    <property type="match status" value="1"/>
</dbReference>
<dbReference type="GO" id="GO:0005524">
    <property type="term" value="F:ATP binding"/>
    <property type="evidence" value="ECO:0007669"/>
    <property type="project" value="UniProtKB-KW"/>
</dbReference>
<dbReference type="EMBL" id="LSBA01000035">
    <property type="protein sequence ID" value="KXZ15592.1"/>
    <property type="molecule type" value="Genomic_DNA"/>
</dbReference>
<dbReference type="FunFam" id="3.30.565.10:FF:000006">
    <property type="entry name" value="Sensor histidine kinase WalK"/>
    <property type="match status" value="1"/>
</dbReference>
<evidence type="ECO:0000313" key="15">
    <source>
        <dbReference type="EMBL" id="KXZ15592.1"/>
    </source>
</evidence>
<dbReference type="InterPro" id="IPR005467">
    <property type="entry name" value="His_kinase_dom"/>
</dbReference>
<dbReference type="Proteomes" id="UP000075430">
    <property type="component" value="Unassembled WGS sequence"/>
</dbReference>
<dbReference type="Pfam" id="PF00512">
    <property type="entry name" value="HisKA"/>
    <property type="match status" value="1"/>
</dbReference>
<evidence type="ECO:0000256" key="11">
    <source>
        <dbReference type="ARBA" id="ARBA00023012"/>
    </source>
</evidence>
<dbReference type="InterPro" id="IPR003594">
    <property type="entry name" value="HATPase_dom"/>
</dbReference>
<protein>
    <recommendedName>
        <fullName evidence="3">histidine kinase</fullName>
        <ecNumber evidence="3">2.7.13.3</ecNumber>
    </recommendedName>
</protein>
<feature type="domain" description="Histidine kinase" evidence="14">
    <location>
        <begin position="135"/>
        <end position="348"/>
    </location>
</feature>
<dbReference type="InterPro" id="IPR050736">
    <property type="entry name" value="Sensor_HK_Regulatory"/>
</dbReference>
<keyword evidence="4" id="KW-0597">Phosphoprotein</keyword>
<proteinExistence type="predicted"/>
<evidence type="ECO:0000256" key="3">
    <source>
        <dbReference type="ARBA" id="ARBA00012438"/>
    </source>
</evidence>
<dbReference type="CDD" id="cd00075">
    <property type="entry name" value="HATPase"/>
    <property type="match status" value="1"/>
</dbReference>
<dbReference type="PANTHER" id="PTHR43711:SF1">
    <property type="entry name" value="HISTIDINE KINASE 1"/>
    <property type="match status" value="1"/>
</dbReference>
<evidence type="ECO:0000256" key="5">
    <source>
        <dbReference type="ARBA" id="ARBA00022679"/>
    </source>
</evidence>
<dbReference type="InterPro" id="IPR036097">
    <property type="entry name" value="HisK_dim/P_sf"/>
</dbReference>